<gene>
    <name evidence="1" type="ordered locus">DP1467</name>
</gene>
<evidence type="ECO:0000313" key="1">
    <source>
        <dbReference type="EMBL" id="CAG36196.1"/>
    </source>
</evidence>
<proteinExistence type="predicted"/>
<dbReference type="HOGENOM" id="CLU_2069314_0_0_7"/>
<accession>Q6AN78</accession>
<keyword evidence="2" id="KW-1185">Reference proteome</keyword>
<dbReference type="Proteomes" id="UP000000602">
    <property type="component" value="Chromosome"/>
</dbReference>
<dbReference type="STRING" id="177439.DP1467"/>
<dbReference type="AlphaFoldDB" id="Q6AN78"/>
<name>Q6AN78_DESPS</name>
<sequence>MVALLLLLIMSLGTLTGLIRTFQHSARQQYQNEAKQIAQLQVANISNTAFAALNLGTTNTSLARFFGDSQKTFNVDQAVSEPAGIGTYGKLVNITVKWKVLDDGPEESYTTTTIRADI</sequence>
<evidence type="ECO:0000313" key="2">
    <source>
        <dbReference type="Proteomes" id="UP000000602"/>
    </source>
</evidence>
<dbReference type="EMBL" id="CR522870">
    <property type="protein sequence ID" value="CAG36196.1"/>
    <property type="molecule type" value="Genomic_DNA"/>
</dbReference>
<protein>
    <submittedName>
        <fullName evidence="1">Uncharacterized protein</fullName>
    </submittedName>
</protein>
<reference evidence="2" key="1">
    <citation type="journal article" date="2004" name="Environ. Microbiol.">
        <title>The genome of Desulfotalea psychrophila, a sulfate-reducing bacterium from permanently cold Arctic sediments.</title>
        <authorList>
            <person name="Rabus R."/>
            <person name="Ruepp A."/>
            <person name="Frickey T."/>
            <person name="Rattei T."/>
            <person name="Fartmann B."/>
            <person name="Stark M."/>
            <person name="Bauer M."/>
            <person name="Zibat A."/>
            <person name="Lombardot T."/>
            <person name="Becker I."/>
            <person name="Amann J."/>
            <person name="Gellner K."/>
            <person name="Teeling H."/>
            <person name="Leuschner W.D."/>
            <person name="Gloeckner F.-O."/>
            <person name="Lupas A.N."/>
            <person name="Amann R."/>
            <person name="Klenk H.-P."/>
        </authorList>
    </citation>
    <scope>NUCLEOTIDE SEQUENCE [LARGE SCALE GENOMIC DNA]</scope>
    <source>
        <strain evidence="2">DSM 12343 / LSv54</strain>
    </source>
</reference>
<organism evidence="1 2">
    <name type="scientific">Desulfotalea psychrophila (strain LSv54 / DSM 12343)</name>
    <dbReference type="NCBI Taxonomy" id="177439"/>
    <lineage>
        <taxon>Bacteria</taxon>
        <taxon>Pseudomonadati</taxon>
        <taxon>Thermodesulfobacteriota</taxon>
        <taxon>Desulfobulbia</taxon>
        <taxon>Desulfobulbales</taxon>
        <taxon>Desulfocapsaceae</taxon>
        <taxon>Desulfotalea</taxon>
    </lineage>
</organism>
<dbReference type="KEGG" id="dps:DP1467"/>